<dbReference type="InterPro" id="IPR032710">
    <property type="entry name" value="NTF2-like_dom_sf"/>
</dbReference>
<name>A0ABW1YBP3_9DEIO</name>
<dbReference type="Proteomes" id="UP001596297">
    <property type="component" value="Unassembled WGS sequence"/>
</dbReference>
<dbReference type="EMBL" id="JBHSWD010000001">
    <property type="protein sequence ID" value="MFC6591643.1"/>
    <property type="molecule type" value="Genomic_DNA"/>
</dbReference>
<keyword evidence="3" id="KW-1185">Reference proteome</keyword>
<protein>
    <submittedName>
        <fullName evidence="2">Nuclear transport factor 2 family protein</fullName>
    </submittedName>
</protein>
<evidence type="ECO:0000313" key="2">
    <source>
        <dbReference type="EMBL" id="MFC6591643.1"/>
    </source>
</evidence>
<gene>
    <name evidence="2" type="ORF">ACFP81_06220</name>
</gene>
<dbReference type="RefSeq" id="WP_380082646.1">
    <property type="nucleotide sequence ID" value="NZ_JBHSWD010000001.1"/>
</dbReference>
<dbReference type="Gene3D" id="3.10.450.50">
    <property type="match status" value="1"/>
</dbReference>
<feature type="domain" description="SnoaL-like" evidence="1">
    <location>
        <begin position="11"/>
        <end position="107"/>
    </location>
</feature>
<evidence type="ECO:0000313" key="3">
    <source>
        <dbReference type="Proteomes" id="UP001596297"/>
    </source>
</evidence>
<sequence>MTTTQDFMQALQQAESTGDPSALVALHAPDVTLRNLTEKTWEGQEGAQEFWATYLGNFAQIRSEFTRSQEEAGLGVMEWTASGELSDGQPISYRGVSLIEVAGGQVKAFRTYYDSAAFVQPVTTES</sequence>
<reference evidence="3" key="1">
    <citation type="journal article" date="2019" name="Int. J. Syst. Evol. Microbiol.">
        <title>The Global Catalogue of Microorganisms (GCM) 10K type strain sequencing project: providing services to taxonomists for standard genome sequencing and annotation.</title>
        <authorList>
            <consortium name="The Broad Institute Genomics Platform"/>
            <consortium name="The Broad Institute Genome Sequencing Center for Infectious Disease"/>
            <person name="Wu L."/>
            <person name="Ma J."/>
        </authorList>
    </citation>
    <scope>NUCLEOTIDE SEQUENCE [LARGE SCALE GENOMIC DNA]</scope>
    <source>
        <strain evidence="3">CGMCC 1.15772</strain>
    </source>
</reference>
<dbReference type="SUPFAM" id="SSF54427">
    <property type="entry name" value="NTF2-like"/>
    <property type="match status" value="1"/>
</dbReference>
<accession>A0ABW1YBP3</accession>
<comment type="caution">
    <text evidence="2">The sequence shown here is derived from an EMBL/GenBank/DDBJ whole genome shotgun (WGS) entry which is preliminary data.</text>
</comment>
<dbReference type="Pfam" id="PF12680">
    <property type="entry name" value="SnoaL_2"/>
    <property type="match status" value="1"/>
</dbReference>
<organism evidence="2 3">
    <name type="scientific">Deinococcus lacus</name>
    <dbReference type="NCBI Taxonomy" id="392561"/>
    <lineage>
        <taxon>Bacteria</taxon>
        <taxon>Thermotogati</taxon>
        <taxon>Deinococcota</taxon>
        <taxon>Deinococci</taxon>
        <taxon>Deinococcales</taxon>
        <taxon>Deinococcaceae</taxon>
        <taxon>Deinococcus</taxon>
    </lineage>
</organism>
<proteinExistence type="predicted"/>
<dbReference type="InterPro" id="IPR037401">
    <property type="entry name" value="SnoaL-like"/>
</dbReference>
<evidence type="ECO:0000259" key="1">
    <source>
        <dbReference type="Pfam" id="PF12680"/>
    </source>
</evidence>